<feature type="compositionally biased region" description="Basic residues" evidence="2">
    <location>
        <begin position="35"/>
        <end position="56"/>
    </location>
</feature>
<feature type="region of interest" description="Disordered" evidence="2">
    <location>
        <begin position="1"/>
        <end position="92"/>
    </location>
</feature>
<proteinExistence type="predicted"/>
<feature type="compositionally biased region" description="Polar residues" evidence="2">
    <location>
        <begin position="59"/>
        <end position="73"/>
    </location>
</feature>
<dbReference type="Pfam" id="PF16493">
    <property type="entry name" value="Meis_PKNOX_N"/>
    <property type="match status" value="1"/>
</dbReference>
<reference evidence="5" key="1">
    <citation type="submission" date="2016-11" db="UniProtKB">
        <authorList>
            <consortium name="WormBaseParasite"/>
        </authorList>
    </citation>
    <scope>IDENTIFICATION</scope>
</reference>
<evidence type="ECO:0000256" key="2">
    <source>
        <dbReference type="SAM" id="MobiDB-lite"/>
    </source>
</evidence>
<protein>
    <submittedName>
        <fullName evidence="5">MEIS N-terminal domain-containing protein</fullName>
    </submittedName>
</protein>
<evidence type="ECO:0000313" key="5">
    <source>
        <dbReference type="WBParaSite" id="maker-unitig_16039-snap-gene-0.2-mRNA-1"/>
    </source>
</evidence>
<keyword evidence="4" id="KW-1185">Reference proteome</keyword>
<dbReference type="AlphaFoldDB" id="A0A1I8F3W1"/>
<accession>A0A1I8F3W1</accession>
<evidence type="ECO:0000259" key="3">
    <source>
        <dbReference type="Pfam" id="PF16493"/>
    </source>
</evidence>
<dbReference type="Proteomes" id="UP000095280">
    <property type="component" value="Unplaced"/>
</dbReference>
<dbReference type="InterPro" id="IPR032453">
    <property type="entry name" value="PKNOX/Meis_N"/>
</dbReference>
<name>A0A1I8F3W1_9PLAT</name>
<organism evidence="4 5">
    <name type="scientific">Macrostomum lignano</name>
    <dbReference type="NCBI Taxonomy" id="282301"/>
    <lineage>
        <taxon>Eukaryota</taxon>
        <taxon>Metazoa</taxon>
        <taxon>Spiralia</taxon>
        <taxon>Lophotrochozoa</taxon>
        <taxon>Platyhelminthes</taxon>
        <taxon>Rhabditophora</taxon>
        <taxon>Macrostomorpha</taxon>
        <taxon>Macrostomida</taxon>
        <taxon>Macrostomidae</taxon>
        <taxon>Macrostomum</taxon>
    </lineage>
</organism>
<dbReference type="WBParaSite" id="maker-unitig_16039-snap-gene-0.2-mRNA-1">
    <property type="protein sequence ID" value="maker-unitig_16039-snap-gene-0.2-mRNA-1"/>
    <property type="gene ID" value="maker-unitig_16039-snap-gene-0.2"/>
</dbReference>
<keyword evidence="1" id="KW-0539">Nucleus</keyword>
<evidence type="ECO:0000256" key="1">
    <source>
        <dbReference type="ARBA" id="ARBA00023242"/>
    </source>
</evidence>
<sequence>MELRTSIALALTRQQLPATRPHPAPPNSAGDAASFKRRPPLWQRQRQRLQRRQHRHQASESGTSTTAANSCSAGGSPHHPGGQDELNKGRDQMFKHPDVPAAACLIFEKCELATSAPREIGAASVPGGDVCSSQSFEQDIAEFAQRVQAHRPSNFFPNAIEL</sequence>
<feature type="compositionally biased region" description="Basic and acidic residues" evidence="2">
    <location>
        <begin position="81"/>
        <end position="92"/>
    </location>
</feature>
<evidence type="ECO:0000313" key="4">
    <source>
        <dbReference type="Proteomes" id="UP000095280"/>
    </source>
</evidence>
<feature type="domain" description="MEIS N-terminal" evidence="3">
    <location>
        <begin position="88"/>
        <end position="155"/>
    </location>
</feature>